<organism evidence="1 2">
    <name type="scientific">Frankia nepalensis</name>
    <dbReference type="NCBI Taxonomy" id="1836974"/>
    <lineage>
        <taxon>Bacteria</taxon>
        <taxon>Bacillati</taxon>
        <taxon>Actinomycetota</taxon>
        <taxon>Actinomycetes</taxon>
        <taxon>Frankiales</taxon>
        <taxon>Frankiaceae</taxon>
        <taxon>Frankia</taxon>
    </lineage>
</organism>
<dbReference type="PANTHER" id="PTHR43459:SF1">
    <property type="entry name" value="EG:BACN32G11.4 PROTEIN"/>
    <property type="match status" value="1"/>
</dbReference>
<dbReference type="EMBL" id="JAEACQ010000286">
    <property type="protein sequence ID" value="MBL7631838.1"/>
    <property type="molecule type" value="Genomic_DNA"/>
</dbReference>
<protein>
    <submittedName>
        <fullName evidence="1">Enoyl-CoA hydratase/isomerase family protein</fullName>
    </submittedName>
</protein>
<sequence length="251" mass="26139">MSEIRYEVTDGVAVVTLDAPARRNALTLEMAAQLVAALDEADADDRVGAVVIGGGASFCAGAERSILAAAGTDPADDVHFRALETIYKAFMRVGEVRTPTIAAIRGAAVGAGMNLALAPDLRVVARDARLMSGFLRIGLHPGGGHFPLLERTAGREAAAAMGLFGAAVDGTRAVELGMAWAAVDDADVDATAFDLAARAGADPELSRRTVASFRRETGVPGVTWEVGVEVERSPQMWSLRRRDAAAKAPVS</sequence>
<gene>
    <name evidence="1" type="ORF">I7412_32695</name>
</gene>
<proteinExistence type="predicted"/>
<keyword evidence="2" id="KW-1185">Reference proteome</keyword>
<evidence type="ECO:0000313" key="2">
    <source>
        <dbReference type="Proteomes" id="UP000604475"/>
    </source>
</evidence>
<comment type="caution">
    <text evidence="1">The sequence shown here is derived from an EMBL/GenBank/DDBJ whole genome shotgun (WGS) entry which is preliminary data.</text>
</comment>
<evidence type="ECO:0000313" key="1">
    <source>
        <dbReference type="EMBL" id="MBL7631838.1"/>
    </source>
</evidence>
<reference evidence="1" key="1">
    <citation type="submission" date="2020-12" db="EMBL/GenBank/DDBJ databases">
        <title>Genomic characterization of non-nitrogen-fixing Frankia strains.</title>
        <authorList>
            <person name="Carlos-Shanley C."/>
            <person name="Guerra T."/>
            <person name="Hahn D."/>
        </authorList>
    </citation>
    <scope>NUCLEOTIDE SEQUENCE</scope>
    <source>
        <strain evidence="1">CN6</strain>
    </source>
</reference>
<dbReference type="SUPFAM" id="SSF52096">
    <property type="entry name" value="ClpP/crotonase"/>
    <property type="match status" value="1"/>
</dbReference>
<dbReference type="Pfam" id="PF00378">
    <property type="entry name" value="ECH_1"/>
    <property type="match status" value="1"/>
</dbReference>
<dbReference type="Proteomes" id="UP000604475">
    <property type="component" value="Unassembled WGS sequence"/>
</dbReference>
<dbReference type="InterPro" id="IPR001753">
    <property type="entry name" value="Enoyl-CoA_hydra/iso"/>
</dbReference>
<dbReference type="CDD" id="cd06558">
    <property type="entry name" value="crotonase-like"/>
    <property type="match status" value="1"/>
</dbReference>
<dbReference type="InterPro" id="IPR029045">
    <property type="entry name" value="ClpP/crotonase-like_dom_sf"/>
</dbReference>
<dbReference type="AlphaFoldDB" id="A0A937RSB3"/>
<name>A0A937RSB3_9ACTN</name>
<dbReference type="GO" id="GO:0003824">
    <property type="term" value="F:catalytic activity"/>
    <property type="evidence" value="ECO:0007669"/>
    <property type="project" value="UniProtKB-ARBA"/>
</dbReference>
<dbReference type="RefSeq" id="WP_203006576.1">
    <property type="nucleotide sequence ID" value="NZ_JADWYU010000159.1"/>
</dbReference>
<dbReference type="Gene3D" id="3.90.226.10">
    <property type="entry name" value="2-enoyl-CoA Hydratase, Chain A, domain 1"/>
    <property type="match status" value="1"/>
</dbReference>
<accession>A0A937RSB3</accession>
<dbReference type="PANTHER" id="PTHR43459">
    <property type="entry name" value="ENOYL-COA HYDRATASE"/>
    <property type="match status" value="1"/>
</dbReference>